<comment type="caution">
    <text evidence="10">The sequence shown here is derived from an EMBL/GenBank/DDBJ whole genome shotgun (WGS) entry which is preliminary data.</text>
</comment>
<evidence type="ECO:0000256" key="6">
    <source>
        <dbReference type="ARBA" id="ARBA00023212"/>
    </source>
</evidence>
<feature type="non-terminal residue" evidence="10">
    <location>
        <position position="852"/>
    </location>
</feature>
<comment type="subcellular location">
    <subcellularLocation>
        <location evidence="1">Cytoplasm</location>
        <location evidence="1">Cytoskeleton</location>
        <location evidence="1">Cilium basal body</location>
    </subcellularLocation>
    <subcellularLocation>
        <location evidence="2">Cytoplasm</location>
        <location evidence="2">Cytoskeleton</location>
        <location evidence="2">Microtubule organizing center</location>
        <location evidence="2">Centrosome</location>
    </subcellularLocation>
</comment>
<evidence type="ECO:0000313" key="10">
    <source>
        <dbReference type="EMBL" id="KAF5829905.1"/>
    </source>
</evidence>
<dbReference type="Proteomes" id="UP000815325">
    <property type="component" value="Unassembled WGS sequence"/>
</dbReference>
<protein>
    <submittedName>
        <fullName evidence="10">Uncharacterized protein</fullName>
    </submittedName>
</protein>
<evidence type="ECO:0000256" key="3">
    <source>
        <dbReference type="ARBA" id="ARBA00022490"/>
    </source>
</evidence>
<evidence type="ECO:0000256" key="2">
    <source>
        <dbReference type="ARBA" id="ARBA00004300"/>
    </source>
</evidence>
<organism evidence="10 11">
    <name type="scientific">Dunaliella salina</name>
    <name type="common">Green alga</name>
    <name type="synonym">Protococcus salinus</name>
    <dbReference type="NCBI Taxonomy" id="3046"/>
    <lineage>
        <taxon>Eukaryota</taxon>
        <taxon>Viridiplantae</taxon>
        <taxon>Chlorophyta</taxon>
        <taxon>core chlorophytes</taxon>
        <taxon>Chlorophyceae</taxon>
        <taxon>CS clade</taxon>
        <taxon>Chlamydomonadales</taxon>
        <taxon>Dunaliellaceae</taxon>
        <taxon>Dunaliella</taxon>
    </lineage>
</organism>
<evidence type="ECO:0000313" key="11">
    <source>
        <dbReference type="Proteomes" id="UP000815325"/>
    </source>
</evidence>
<accession>A0ABQ7G5N6</accession>
<reference evidence="10" key="1">
    <citation type="submission" date="2017-08" db="EMBL/GenBank/DDBJ databases">
        <authorList>
            <person name="Polle J.E."/>
            <person name="Barry K."/>
            <person name="Cushman J."/>
            <person name="Schmutz J."/>
            <person name="Tran D."/>
            <person name="Hathwaick L.T."/>
            <person name="Yim W.C."/>
            <person name="Jenkins J."/>
            <person name="Mckie-Krisberg Z.M."/>
            <person name="Prochnik S."/>
            <person name="Lindquist E."/>
            <person name="Dockter R.B."/>
            <person name="Adam C."/>
            <person name="Molina H."/>
            <person name="Bunkerborg J."/>
            <person name="Jin E."/>
            <person name="Buchheim M."/>
            <person name="Magnuson J."/>
        </authorList>
    </citation>
    <scope>NUCLEOTIDE SEQUENCE</scope>
    <source>
        <strain evidence="10">CCAP 19/18</strain>
    </source>
</reference>
<feature type="region of interest" description="Disordered" evidence="9">
    <location>
        <begin position="189"/>
        <end position="209"/>
    </location>
</feature>
<dbReference type="PANTHER" id="PTHR18879:SF20">
    <property type="entry name" value="CENTROSOMAL PROTEIN OF 290 KDA"/>
    <property type="match status" value="1"/>
</dbReference>
<evidence type="ECO:0000256" key="9">
    <source>
        <dbReference type="SAM" id="MobiDB-lite"/>
    </source>
</evidence>
<evidence type="ECO:0000256" key="5">
    <source>
        <dbReference type="ARBA" id="ARBA00023054"/>
    </source>
</evidence>
<proteinExistence type="predicted"/>
<keyword evidence="6" id="KW-0206">Cytoskeleton</keyword>
<keyword evidence="3" id="KW-0963">Cytoplasm</keyword>
<feature type="region of interest" description="Disordered" evidence="9">
    <location>
        <begin position="225"/>
        <end position="251"/>
    </location>
</feature>
<evidence type="ECO:0000256" key="4">
    <source>
        <dbReference type="ARBA" id="ARBA00022794"/>
    </source>
</evidence>
<keyword evidence="4" id="KW-0970">Cilium biogenesis/degradation</keyword>
<dbReference type="PANTHER" id="PTHR18879">
    <property type="entry name" value="CENTROSOMAL PROTEIN OF 290 KDA"/>
    <property type="match status" value="1"/>
</dbReference>
<keyword evidence="5 8" id="KW-0175">Coiled coil</keyword>
<keyword evidence="11" id="KW-1185">Reference proteome</keyword>
<name>A0ABQ7G5N6_DUNSA</name>
<dbReference type="InterPro" id="IPR026201">
    <property type="entry name" value="Cep290"/>
</dbReference>
<feature type="coiled-coil region" evidence="8">
    <location>
        <begin position="60"/>
        <end position="87"/>
    </location>
</feature>
<evidence type="ECO:0000256" key="7">
    <source>
        <dbReference type="ARBA" id="ARBA00023273"/>
    </source>
</evidence>
<feature type="compositionally biased region" description="Gly residues" evidence="9">
    <location>
        <begin position="239"/>
        <end position="248"/>
    </location>
</feature>
<dbReference type="EMBL" id="MU070102">
    <property type="protein sequence ID" value="KAF5829905.1"/>
    <property type="molecule type" value="Genomic_DNA"/>
</dbReference>
<evidence type="ECO:0000256" key="8">
    <source>
        <dbReference type="SAM" id="Coils"/>
    </source>
</evidence>
<gene>
    <name evidence="10" type="ORF">DUNSADRAFT_15328</name>
</gene>
<sequence length="852" mass="94848">MIKKLQEDADSHKASAAEFSRGLDALTRNPDLPALQRELGDTVRRMAIVQIKHAKIARELEASVMSEKALNERVEALEQEVKDVSSTCRARMRWLEQASDSAKRRVEALFRELQTSAPLAAYHILVSKHARQQTELRRLLEESADQVVARDEVYHLREEMAAMMRKYDQTCDANTELKEKMRLAELAQANKEAGPRAPPTYTTSAPGEAHAHAHITVGASSGGSALAAAAGRGPVSDAGGTGSSGAGGTDLRLTQELVATKVAAEAANRRAEMMEADRDRVRRSLDEAQGRLQELEARIAQASGELELARHARTALEQRLMGAKTRSEVDELIRRLDAAEQLATQRFNDHANLTHRAEFSAAICYASLVPCLLVGLHTCNWADKQQQQILLLFWGSHACRWADKQQQEVQWADKQQQEALWRLEAIPAALAFFDEPCCPLRWADKQRQEAQCQLDLCNAGRTEAWKSKLWSRKLQQLKAHNEAMADSLDLARRRVTKQEDARHAAELKLEYAEDVGALLRKGVSEVVRDAARLHEQIMQSRIERGRLQREEVLMRERVNYAERVNAELHELIEKWVDVVIEKGCIAARGVVSTQYPKAAESMLAAADVAHGNKRFIQNEEAHNMEARVQQALDLPTKLRLHHLRGRYEAEFFQQQVDLEAEKAAALSRARSLQVTQDGPQCHPGAIFLLQAVLISLMYREGILRVQKNEWKKSKTGPLRTLDESTQLQQQLASKLAVPEDESMQLQERLATAMADLAASSGRASRDIHPKIDQGPRKLFPAGGGGLFSAGGGGKGGRGVDQRVSMDTGNRLKEQLAQAAMGDRNAMLRQIEALKAARQTLLVTFEALEAAQQ</sequence>
<feature type="coiled-coil region" evidence="8">
    <location>
        <begin position="264"/>
        <end position="342"/>
    </location>
</feature>
<keyword evidence="7" id="KW-0966">Cell projection</keyword>
<evidence type="ECO:0000256" key="1">
    <source>
        <dbReference type="ARBA" id="ARBA00004120"/>
    </source>
</evidence>